<dbReference type="InterPro" id="IPR038528">
    <property type="entry name" value="TEL2_C_sf"/>
</dbReference>
<evidence type="ECO:0000313" key="4">
    <source>
        <dbReference type="EMBL" id="KAK7403382.1"/>
    </source>
</evidence>
<feature type="compositionally biased region" description="Basic residues" evidence="2">
    <location>
        <begin position="509"/>
        <end position="519"/>
    </location>
</feature>
<dbReference type="EMBL" id="JAZAVJ010000249">
    <property type="protein sequence ID" value="KAK7403382.1"/>
    <property type="molecule type" value="Genomic_DNA"/>
</dbReference>
<keyword evidence="5" id="KW-1185">Reference proteome</keyword>
<dbReference type="Pfam" id="PF10193">
    <property type="entry name" value="Telomere_reg-2"/>
    <property type="match status" value="1"/>
</dbReference>
<evidence type="ECO:0000256" key="2">
    <source>
        <dbReference type="SAM" id="MobiDB-lite"/>
    </source>
</evidence>
<evidence type="ECO:0000259" key="3">
    <source>
        <dbReference type="Pfam" id="PF10193"/>
    </source>
</evidence>
<feature type="compositionally biased region" description="Acidic residues" evidence="2">
    <location>
        <begin position="537"/>
        <end position="546"/>
    </location>
</feature>
<feature type="compositionally biased region" description="Low complexity" evidence="2">
    <location>
        <begin position="523"/>
        <end position="533"/>
    </location>
</feature>
<dbReference type="InterPro" id="IPR051970">
    <property type="entry name" value="TEL2_Regulation"/>
</dbReference>
<accession>A0ABR1GNN8</accession>
<dbReference type="PANTHER" id="PTHR15830">
    <property type="entry name" value="TELOMERE LENGTH REGULATION PROTEIN TEL2 FAMILY MEMBER"/>
    <property type="match status" value="1"/>
</dbReference>
<evidence type="ECO:0000256" key="1">
    <source>
        <dbReference type="ARBA" id="ARBA00006133"/>
    </source>
</evidence>
<feature type="region of interest" description="Disordered" evidence="2">
    <location>
        <begin position="477"/>
        <end position="568"/>
    </location>
</feature>
<name>A0ABR1GNN8_9HYPO</name>
<proteinExistence type="inferred from homology"/>
<dbReference type="InterPro" id="IPR019337">
    <property type="entry name" value="Telomere_length_regulation_dom"/>
</dbReference>
<dbReference type="Proteomes" id="UP001498476">
    <property type="component" value="Unassembled WGS sequence"/>
</dbReference>
<comment type="similarity">
    <text evidence="1">Belongs to the TEL2 family.</text>
</comment>
<sequence>MDELLTPVSTTYLKASNEPGLLTEVKPTAPAHANQTSRTVSSADDALDALKNQPDYDTLITVLNFLTNHKSTPDGFRFHIPGPKSAGIVSLLVSEIAPNYWTLLLEGSAGNAVQTGGPRPQDAELFLSCLRSVTGLNATIAQIRALIQESRAGGKESKRSDVSLNLKILLDLLAAVLHGDESVRGIWTSSTDRLSNVSLKKAQSQKLASLLTNGQIISVCAEALAVIDCDQVRPETRWIADGVEYKTLIKVVIDGILLTKGNPCSIFTQITFSQPRNSKKVINILLHYLSGKFLSHVTLDDVAPNETVSAVATIVKGVALDDEARKGLLINWCTSSSRAGLGAGVGIRRAVLAALAEDREAVTTVLAKSLAQFGDELYIKHAAMLQQNVHTEVLLLAAGYVQRISPIKLTMLLRTSSYMSTISNRIGATQIRARFLGMVVGESLSALIDNKEKKLDFHMEEMDTDEAQHLKNLAKVSDKPDTADPILSDIHTQTTSQHLKPAETASRSAMKKAKTKQKPKPAPTIAKPKAIIQEVNSSDDEDDDDLVPYAKDSDPEDSDDDATLVQRNKSKPPVYIRDLITFLRDSESYDKQKLAIHTAPVLIRRKANYGAEVSSHADELAGLLVGLQDKFEIDDFSDLRLQSMVSLVVSQPKTMAPWFARTFFEGDYSLSQRTSVLIALGLAARELAGFEVSQHQSAAAFPSKRLPEKMEQLYLDSSNETKALPASQLKALPSNAIDSIAKSLTSSFLGPLAAEAADADTGPDVLKLQSFTTRYKSTTKAKPRVRAIPNTTAALIATVFFSPLTAHFQVALRSSKPLILNPALLALYLQTLGIIIHAAGPSTLSLPQLTSELWDLLLNVRVHVLGDVGALRGWLVAMASLLEVNGGDMQRLCQSQGREVVETREWVSLVFERTRGEDGGEENEVKMLAAGVLIRLGEAIEKYQALLMGDMIGFT</sequence>
<dbReference type="Gene3D" id="1.25.40.720">
    <property type="entry name" value="Telomere length regulation protein 2, C-terminal domain"/>
    <property type="match status" value="2"/>
</dbReference>
<feature type="domain" description="Telomere length regulation protein conserved" evidence="3">
    <location>
        <begin position="573"/>
        <end position="684"/>
    </location>
</feature>
<protein>
    <submittedName>
        <fullName evidence="4">Telomere binding protein</fullName>
    </submittedName>
</protein>
<reference evidence="4 5" key="1">
    <citation type="journal article" date="2025" name="Microbiol. Resour. Announc.">
        <title>Draft genome sequences for Neonectria magnoliae and Neonectria punicea, canker pathogens of Liriodendron tulipifera and Acer saccharum in West Virginia.</title>
        <authorList>
            <person name="Petronek H.M."/>
            <person name="Kasson M.T."/>
            <person name="Metheny A.M."/>
            <person name="Stauder C.M."/>
            <person name="Lovett B."/>
            <person name="Lynch S.C."/>
            <person name="Garnas J.R."/>
            <person name="Kasson L.R."/>
            <person name="Stajich J.E."/>
        </authorList>
    </citation>
    <scope>NUCLEOTIDE SEQUENCE [LARGE SCALE GENOMIC DNA]</scope>
    <source>
        <strain evidence="4 5">NRRL 64653</strain>
    </source>
</reference>
<gene>
    <name evidence="4" type="primary">TEL2</name>
    <name evidence="4" type="ORF">QQX98_010857</name>
</gene>
<comment type="caution">
    <text evidence="4">The sequence shown here is derived from an EMBL/GenBank/DDBJ whole genome shotgun (WGS) entry which is preliminary data.</text>
</comment>
<evidence type="ECO:0000313" key="5">
    <source>
        <dbReference type="Proteomes" id="UP001498476"/>
    </source>
</evidence>
<organism evidence="4 5">
    <name type="scientific">Neonectria punicea</name>
    <dbReference type="NCBI Taxonomy" id="979145"/>
    <lineage>
        <taxon>Eukaryota</taxon>
        <taxon>Fungi</taxon>
        <taxon>Dikarya</taxon>
        <taxon>Ascomycota</taxon>
        <taxon>Pezizomycotina</taxon>
        <taxon>Sordariomycetes</taxon>
        <taxon>Hypocreomycetidae</taxon>
        <taxon>Hypocreales</taxon>
        <taxon>Nectriaceae</taxon>
        <taxon>Neonectria</taxon>
    </lineage>
</organism>
<dbReference type="PANTHER" id="PTHR15830:SF10">
    <property type="entry name" value="TELOMERE LENGTH REGULATION PROTEIN TEL2 HOMOLOG"/>
    <property type="match status" value="1"/>
</dbReference>